<accession>A0A4Y8DA14</accession>
<feature type="region of interest" description="Disordered" evidence="1">
    <location>
        <begin position="128"/>
        <end position="154"/>
    </location>
</feature>
<feature type="compositionally biased region" description="Polar residues" evidence="1">
    <location>
        <begin position="76"/>
        <end position="97"/>
    </location>
</feature>
<dbReference type="OrthoDB" id="3518188at2759"/>
<proteinExistence type="predicted"/>
<dbReference type="AlphaFoldDB" id="A0A4Y8DA14"/>
<protein>
    <submittedName>
        <fullName evidence="2">Uncharacterized protein</fullName>
    </submittedName>
</protein>
<evidence type="ECO:0000256" key="1">
    <source>
        <dbReference type="SAM" id="MobiDB-lite"/>
    </source>
</evidence>
<dbReference type="EMBL" id="PHWZ01000064">
    <property type="protein sequence ID" value="TEY75184.1"/>
    <property type="molecule type" value="Genomic_DNA"/>
</dbReference>
<evidence type="ECO:0000313" key="3">
    <source>
        <dbReference type="Proteomes" id="UP000297299"/>
    </source>
</evidence>
<name>A0A4Y8DA14_9HELO</name>
<gene>
    <name evidence="2" type="ORF">BOTCAL_0064g00170</name>
</gene>
<keyword evidence="3" id="KW-1185">Reference proteome</keyword>
<reference evidence="2 3" key="1">
    <citation type="submission" date="2017-11" db="EMBL/GenBank/DDBJ databases">
        <title>Comparative genomics of Botrytis spp.</title>
        <authorList>
            <person name="Valero-Jimenez C.A."/>
            <person name="Tapia P."/>
            <person name="Veloso J."/>
            <person name="Silva-Moreno E."/>
            <person name="Staats M."/>
            <person name="Valdes J.H."/>
            <person name="Van Kan J.A.L."/>
        </authorList>
    </citation>
    <scope>NUCLEOTIDE SEQUENCE [LARGE SCALE GENOMIC DNA]</scope>
    <source>
        <strain evidence="2 3">MUCL2830</strain>
    </source>
</reference>
<sequence>MPPSKLSSGWDTEGTLTRAELDPIFAFPQFYEVSMFPSHKKASRNYVQSAVDSPRSNYRCAIDDVPSAYEYLRVQNQQEQRQRSKPSPLSPSVSFCSTYGRKPTCEAPNLREDSHRYAQGYRAARGDLGPPVWAHHKAPISKPAPQKKTSSEEVGCCLVM</sequence>
<comment type="caution">
    <text evidence="2">The sequence shown here is derived from an EMBL/GenBank/DDBJ whole genome shotgun (WGS) entry which is preliminary data.</text>
</comment>
<dbReference type="Proteomes" id="UP000297299">
    <property type="component" value="Unassembled WGS sequence"/>
</dbReference>
<evidence type="ECO:0000313" key="2">
    <source>
        <dbReference type="EMBL" id="TEY75184.1"/>
    </source>
</evidence>
<organism evidence="2 3">
    <name type="scientific">Botryotinia calthae</name>
    <dbReference type="NCBI Taxonomy" id="38488"/>
    <lineage>
        <taxon>Eukaryota</taxon>
        <taxon>Fungi</taxon>
        <taxon>Dikarya</taxon>
        <taxon>Ascomycota</taxon>
        <taxon>Pezizomycotina</taxon>
        <taxon>Leotiomycetes</taxon>
        <taxon>Helotiales</taxon>
        <taxon>Sclerotiniaceae</taxon>
        <taxon>Botryotinia</taxon>
    </lineage>
</organism>
<feature type="region of interest" description="Disordered" evidence="1">
    <location>
        <begin position="76"/>
        <end position="102"/>
    </location>
</feature>